<protein>
    <submittedName>
        <fullName evidence="2">Uncharacterized protein</fullName>
    </submittedName>
</protein>
<evidence type="ECO:0000313" key="3">
    <source>
        <dbReference type="Proteomes" id="UP001595075"/>
    </source>
</evidence>
<dbReference type="EMBL" id="JAZHXI010000010">
    <property type="protein sequence ID" value="KAL2066904.1"/>
    <property type="molecule type" value="Genomic_DNA"/>
</dbReference>
<accession>A0ABR4CCH3</accession>
<sequence>MQFPTFITGTIVLLLASSATAQSGRRAGTYRTSVYGANCRAGNPITCGGGFGTICLKGSTQSFDDTANKANVAACAGKKVSDGCRMTVKCS</sequence>
<evidence type="ECO:0000313" key="2">
    <source>
        <dbReference type="EMBL" id="KAL2066904.1"/>
    </source>
</evidence>
<keyword evidence="1" id="KW-0732">Signal</keyword>
<gene>
    <name evidence="2" type="ORF">VTL71DRAFT_1328</name>
</gene>
<reference evidence="2 3" key="1">
    <citation type="journal article" date="2024" name="Commun. Biol.">
        <title>Comparative genomic analysis of thermophilic fungi reveals convergent evolutionary adaptations and gene losses.</title>
        <authorList>
            <person name="Steindorff A.S."/>
            <person name="Aguilar-Pontes M.V."/>
            <person name="Robinson A.J."/>
            <person name="Andreopoulos B."/>
            <person name="LaButti K."/>
            <person name="Kuo A."/>
            <person name="Mondo S."/>
            <person name="Riley R."/>
            <person name="Otillar R."/>
            <person name="Haridas S."/>
            <person name="Lipzen A."/>
            <person name="Grimwood J."/>
            <person name="Schmutz J."/>
            <person name="Clum A."/>
            <person name="Reid I.D."/>
            <person name="Moisan M.C."/>
            <person name="Butler G."/>
            <person name="Nguyen T.T.M."/>
            <person name="Dewar K."/>
            <person name="Conant G."/>
            <person name="Drula E."/>
            <person name="Henrissat B."/>
            <person name="Hansel C."/>
            <person name="Singer S."/>
            <person name="Hutchinson M.I."/>
            <person name="de Vries R.P."/>
            <person name="Natvig D.O."/>
            <person name="Powell A.J."/>
            <person name="Tsang A."/>
            <person name="Grigoriev I.V."/>
        </authorList>
    </citation>
    <scope>NUCLEOTIDE SEQUENCE [LARGE SCALE GENOMIC DNA]</scope>
    <source>
        <strain evidence="2 3">CBS 494.80</strain>
    </source>
</reference>
<feature type="chain" id="PRO_5045483958" evidence="1">
    <location>
        <begin position="22"/>
        <end position="91"/>
    </location>
</feature>
<evidence type="ECO:0000256" key="1">
    <source>
        <dbReference type="SAM" id="SignalP"/>
    </source>
</evidence>
<proteinExistence type="predicted"/>
<name>A0ABR4CCH3_9HELO</name>
<dbReference type="Proteomes" id="UP001595075">
    <property type="component" value="Unassembled WGS sequence"/>
</dbReference>
<feature type="signal peptide" evidence="1">
    <location>
        <begin position="1"/>
        <end position="21"/>
    </location>
</feature>
<keyword evidence="3" id="KW-1185">Reference proteome</keyword>
<organism evidence="2 3">
    <name type="scientific">Oculimacula yallundae</name>
    <dbReference type="NCBI Taxonomy" id="86028"/>
    <lineage>
        <taxon>Eukaryota</taxon>
        <taxon>Fungi</taxon>
        <taxon>Dikarya</taxon>
        <taxon>Ascomycota</taxon>
        <taxon>Pezizomycotina</taxon>
        <taxon>Leotiomycetes</taxon>
        <taxon>Helotiales</taxon>
        <taxon>Ploettnerulaceae</taxon>
        <taxon>Oculimacula</taxon>
    </lineage>
</organism>
<comment type="caution">
    <text evidence="2">The sequence shown here is derived from an EMBL/GenBank/DDBJ whole genome shotgun (WGS) entry which is preliminary data.</text>
</comment>